<proteinExistence type="inferred from homology"/>
<dbReference type="InterPro" id="IPR051584">
    <property type="entry name" value="GPCR-associated_LMBR1"/>
</dbReference>
<feature type="region of interest" description="Disordered" evidence="7">
    <location>
        <begin position="556"/>
        <end position="645"/>
    </location>
</feature>
<organism evidence="9 10">
    <name type="scientific">Viridothelium virens</name>
    <name type="common">Speckled blister lichen</name>
    <name type="synonym">Trypethelium virens</name>
    <dbReference type="NCBI Taxonomy" id="1048519"/>
    <lineage>
        <taxon>Eukaryota</taxon>
        <taxon>Fungi</taxon>
        <taxon>Dikarya</taxon>
        <taxon>Ascomycota</taxon>
        <taxon>Pezizomycotina</taxon>
        <taxon>Dothideomycetes</taxon>
        <taxon>Dothideomycetes incertae sedis</taxon>
        <taxon>Trypetheliales</taxon>
        <taxon>Trypetheliaceae</taxon>
        <taxon>Viridothelium</taxon>
    </lineage>
</organism>
<feature type="transmembrane region" description="Helical" evidence="8">
    <location>
        <begin position="84"/>
        <end position="108"/>
    </location>
</feature>
<dbReference type="InterPro" id="IPR006876">
    <property type="entry name" value="LMBR1-like_membr_prot"/>
</dbReference>
<feature type="compositionally biased region" description="Basic and acidic residues" evidence="7">
    <location>
        <begin position="592"/>
        <end position="601"/>
    </location>
</feature>
<evidence type="ECO:0000256" key="5">
    <source>
        <dbReference type="ARBA" id="ARBA00023136"/>
    </source>
</evidence>
<evidence type="ECO:0000313" key="10">
    <source>
        <dbReference type="Proteomes" id="UP000800092"/>
    </source>
</evidence>
<feature type="transmembrane region" description="Helical" evidence="8">
    <location>
        <begin position="396"/>
        <end position="417"/>
    </location>
</feature>
<feature type="transmembrane region" description="Helical" evidence="8">
    <location>
        <begin position="352"/>
        <end position="371"/>
    </location>
</feature>
<evidence type="ECO:0000256" key="2">
    <source>
        <dbReference type="ARBA" id="ARBA00010487"/>
    </source>
</evidence>
<comment type="subcellular location">
    <subcellularLocation>
        <location evidence="1">Membrane</location>
        <topology evidence="1">Multi-pass membrane protein</topology>
    </subcellularLocation>
</comment>
<feature type="transmembrane region" description="Helical" evidence="8">
    <location>
        <begin position="158"/>
        <end position="182"/>
    </location>
</feature>
<feature type="transmembrane region" description="Helical" evidence="8">
    <location>
        <begin position="6"/>
        <end position="26"/>
    </location>
</feature>
<feature type="transmembrane region" description="Helical" evidence="8">
    <location>
        <begin position="38"/>
        <end position="59"/>
    </location>
</feature>
<dbReference type="PANTHER" id="PTHR21355:SF0">
    <property type="entry name" value="G-PROTEIN COUPLED RECEPTOR-ASSOCIATED PROTEIN LMBRD2"/>
    <property type="match status" value="1"/>
</dbReference>
<feature type="transmembrane region" description="Helical" evidence="8">
    <location>
        <begin position="490"/>
        <end position="508"/>
    </location>
</feature>
<keyword evidence="5 8" id="KW-0472">Membrane</keyword>
<dbReference type="Proteomes" id="UP000800092">
    <property type="component" value="Unassembled WGS sequence"/>
</dbReference>
<feature type="coiled-coil region" evidence="6">
    <location>
        <begin position="196"/>
        <end position="237"/>
    </location>
</feature>
<sequence>MSSSVGSDIFAIAAIFVISLLVLLLLRHYVPLRTAPAYLLTPVFLAIALPCSIILLVPIDLSSSVSEGSGASRGVWLPSRVVLVAWRICYWLTFCLTWFILPLLGEYVDSGYRDIKSRLLYSLRSNGRFQLMYLVSGIVAAVYLYIEYGFHTNSPKALVMALAYAWGLILAIYLMGHGLVALPRRLIQNANTAERLRRLQARAPKVNDKLTEAMDELDGLESQVMQLRQKRMALSRDFQDWIEDLVETSALPESRLSAASDTSRSNVPAVVTERYLADLTRKLKRARHKKARFENEWAHLISDASDAQAILNSSASKRLEFERSVVPGRSKRGFTILTPYLRYLLHRHVIPSLRIALGGFLALASIAIVWSEVTTPIWHKLSLITLTVSPSDNVNFGGQVIAAAWICYMCISALHTVSTAKVWGNRALVVRHTYPESASWYSYQVAKLTVPLSYNFITLLPPSVYKSTTFYTFLGRLINLTPLGSGFSQWFPIFILLPVLAATFNLYGRIPKVIGWSSLEEEDNNSANDPNAAGYGTGGWREGRALIERELNATPHRSSALGLTSRDASPATRNSSNTTPSAATGRVPASVRAREQYRDRQPLVATMPEDNVDRAAPRAAERRGAAGEQEEGGGGGGGGAEQEDGGFFQDFAHRVRNTIETTDRPSWMNGIGEGLQFKRPKWMGGDEGGRGGSSSAGGGGLGRWFGGNGRVDGRVRL</sequence>
<reference evidence="9" key="1">
    <citation type="journal article" date="2020" name="Stud. Mycol.">
        <title>101 Dothideomycetes genomes: a test case for predicting lifestyles and emergence of pathogens.</title>
        <authorList>
            <person name="Haridas S."/>
            <person name="Albert R."/>
            <person name="Binder M."/>
            <person name="Bloem J."/>
            <person name="Labutti K."/>
            <person name="Salamov A."/>
            <person name="Andreopoulos B."/>
            <person name="Baker S."/>
            <person name="Barry K."/>
            <person name="Bills G."/>
            <person name="Bluhm B."/>
            <person name="Cannon C."/>
            <person name="Castanera R."/>
            <person name="Culley D."/>
            <person name="Daum C."/>
            <person name="Ezra D."/>
            <person name="Gonzalez J."/>
            <person name="Henrissat B."/>
            <person name="Kuo A."/>
            <person name="Liang C."/>
            <person name="Lipzen A."/>
            <person name="Lutzoni F."/>
            <person name="Magnuson J."/>
            <person name="Mondo S."/>
            <person name="Nolan M."/>
            <person name="Ohm R."/>
            <person name="Pangilinan J."/>
            <person name="Park H.-J."/>
            <person name="Ramirez L."/>
            <person name="Alfaro M."/>
            <person name="Sun H."/>
            <person name="Tritt A."/>
            <person name="Yoshinaga Y."/>
            <person name="Zwiers L.-H."/>
            <person name="Turgeon B."/>
            <person name="Goodwin S."/>
            <person name="Spatafora J."/>
            <person name="Crous P."/>
            <person name="Grigoriev I."/>
        </authorList>
    </citation>
    <scope>NUCLEOTIDE SEQUENCE</scope>
    <source>
        <strain evidence="9">Tuck. ex Michener</strain>
    </source>
</reference>
<feature type="region of interest" description="Disordered" evidence="7">
    <location>
        <begin position="678"/>
        <end position="717"/>
    </location>
</feature>
<dbReference type="PANTHER" id="PTHR21355">
    <property type="entry name" value="G-PROTEIN COUPLED RECEPTOR-ASSOCIATED PROTEIN LMBRD2"/>
    <property type="match status" value="1"/>
</dbReference>
<feature type="compositionally biased region" description="Basic and acidic residues" evidence="7">
    <location>
        <begin position="611"/>
        <end position="625"/>
    </location>
</feature>
<dbReference type="OrthoDB" id="203099at2759"/>
<evidence type="ECO:0000256" key="6">
    <source>
        <dbReference type="SAM" id="Coils"/>
    </source>
</evidence>
<keyword evidence="4 8" id="KW-1133">Transmembrane helix</keyword>
<evidence type="ECO:0000313" key="9">
    <source>
        <dbReference type="EMBL" id="KAF2230968.1"/>
    </source>
</evidence>
<protein>
    <submittedName>
        <fullName evidence="9">Uncharacterized protein</fullName>
    </submittedName>
</protein>
<gene>
    <name evidence="9" type="ORF">EV356DRAFT_579589</name>
</gene>
<feature type="compositionally biased region" description="Polar residues" evidence="7">
    <location>
        <begin position="571"/>
        <end position="582"/>
    </location>
</feature>
<accession>A0A6A6GZI0</accession>
<evidence type="ECO:0000256" key="8">
    <source>
        <dbReference type="SAM" id="Phobius"/>
    </source>
</evidence>
<evidence type="ECO:0000256" key="7">
    <source>
        <dbReference type="SAM" id="MobiDB-lite"/>
    </source>
</evidence>
<dbReference type="Pfam" id="PF04791">
    <property type="entry name" value="LMBR1"/>
    <property type="match status" value="1"/>
</dbReference>
<feature type="compositionally biased region" description="Gly residues" evidence="7">
    <location>
        <begin position="690"/>
        <end position="710"/>
    </location>
</feature>
<evidence type="ECO:0000256" key="1">
    <source>
        <dbReference type="ARBA" id="ARBA00004141"/>
    </source>
</evidence>
<dbReference type="GO" id="GO:0016020">
    <property type="term" value="C:membrane"/>
    <property type="evidence" value="ECO:0007669"/>
    <property type="project" value="UniProtKB-SubCell"/>
</dbReference>
<dbReference type="EMBL" id="ML991833">
    <property type="protein sequence ID" value="KAF2230968.1"/>
    <property type="molecule type" value="Genomic_DNA"/>
</dbReference>
<keyword evidence="10" id="KW-1185">Reference proteome</keyword>
<name>A0A6A6GZI0_VIRVR</name>
<feature type="transmembrane region" description="Helical" evidence="8">
    <location>
        <begin position="129"/>
        <end position="146"/>
    </location>
</feature>
<comment type="similarity">
    <text evidence="2">Belongs to the LIMR family.</text>
</comment>
<evidence type="ECO:0000256" key="4">
    <source>
        <dbReference type="ARBA" id="ARBA00022989"/>
    </source>
</evidence>
<evidence type="ECO:0000256" key="3">
    <source>
        <dbReference type="ARBA" id="ARBA00022692"/>
    </source>
</evidence>
<keyword evidence="6" id="KW-0175">Coiled coil</keyword>
<dbReference type="AlphaFoldDB" id="A0A6A6GZI0"/>
<keyword evidence="3 8" id="KW-0812">Transmembrane</keyword>